<feature type="compositionally biased region" description="Low complexity" evidence="5">
    <location>
        <begin position="193"/>
        <end position="206"/>
    </location>
</feature>
<dbReference type="GO" id="GO:0005737">
    <property type="term" value="C:cytoplasm"/>
    <property type="evidence" value="ECO:0007669"/>
    <property type="project" value="UniProtKB-SubCell"/>
</dbReference>
<feature type="compositionally biased region" description="Basic and acidic residues" evidence="5">
    <location>
        <begin position="538"/>
        <end position="578"/>
    </location>
</feature>
<sequence length="611" mass="68880">MAAISPTGTEETASQARFQPPTRTLTIGTADSESTDVTPLSEVDAQDLSKQHKVHVEYLESLVPPSPSQFHKISFIQEERELEHRRQRKESRRRSQGHSSLNSPSLWSQATIADDPTQDPTIIIAAADTAPGNAPTMSQEPPPADQESSEAAAKLIQRTYREEVNQAAREHWKKAAAVLRRAGHDIDADPDTSDSSSISSSSLSSLSDDEDGNGLAARHRKKKREQLKQGKHTRMMALQYFLEMVDQKHRYGTNLKVYHEVWLDAETHDNFFHWLDHGEGRSLDIPACPRDRLERERVRYLSREERQYYLVEVDSEGRLCWAKNGNRIDTTTDFKDSLFGIVPKDDPAPTFNPESLDSQDHPVSLDSSDESAEEADRAAKYATPEFDKAKGPKKFSHLSTTTITNKLLRKTVRKNTWIFVADGHYRLYVGIKDSGSFQHSSFLQGSRIRAAGLIKIKDGRLRALSPLSGHYRPPASNFRTFVKNLKESGVDMGRVSISKSYMILTGLEMYVKTSTKGKKMMNKLLHHKEQIVDPTKAAQKEENQKDQSKSARREREVLEEEKREKEGRAELEKAEQGGRRPSLGDLAKKLHISHEKRDGQVHNGVVDGSQG</sequence>
<dbReference type="EMBL" id="CALLCH030000018">
    <property type="protein sequence ID" value="CAI4218701.1"/>
    <property type="molecule type" value="Genomic_DNA"/>
</dbReference>
<feature type="compositionally biased region" description="Polar residues" evidence="5">
    <location>
        <begin position="1"/>
        <end position="38"/>
    </location>
</feature>
<evidence type="ECO:0000256" key="3">
    <source>
        <dbReference type="ARBA" id="ARBA00022490"/>
    </source>
</evidence>
<protein>
    <submittedName>
        <fullName evidence="6">Uncharacterized protein</fullName>
    </submittedName>
</protein>
<dbReference type="Proteomes" id="UP000838763">
    <property type="component" value="Unassembled WGS sequence"/>
</dbReference>
<feature type="compositionally biased region" description="Basic and acidic residues" evidence="5">
    <location>
        <begin position="47"/>
        <end position="58"/>
    </location>
</feature>
<keyword evidence="7" id="KW-1185">Reference proteome</keyword>
<keyword evidence="3" id="KW-0963">Cytoplasm</keyword>
<evidence type="ECO:0000313" key="7">
    <source>
        <dbReference type="Proteomes" id="UP000838763"/>
    </source>
</evidence>
<proteinExistence type="predicted"/>
<dbReference type="InterPro" id="IPR044159">
    <property type="entry name" value="IQM"/>
</dbReference>
<evidence type="ECO:0000313" key="6">
    <source>
        <dbReference type="EMBL" id="CAI4218701.1"/>
    </source>
</evidence>
<feature type="region of interest" description="Disordered" evidence="5">
    <location>
        <begin position="184"/>
        <end position="230"/>
    </location>
</feature>
<dbReference type="PANTHER" id="PTHR31250">
    <property type="entry name" value="IQ DOMAIN-CONTAINING PROTEIN IQM3"/>
    <property type="match status" value="1"/>
</dbReference>
<comment type="subcellular location">
    <subcellularLocation>
        <location evidence="2">Cytoplasm</location>
    </subcellularLocation>
    <subcellularLocation>
        <location evidence="1">Nucleus</location>
    </subcellularLocation>
</comment>
<evidence type="ECO:0000256" key="2">
    <source>
        <dbReference type="ARBA" id="ARBA00004496"/>
    </source>
</evidence>
<organism evidence="6 7">
    <name type="scientific">Parascedosporium putredinis</name>
    <dbReference type="NCBI Taxonomy" id="1442378"/>
    <lineage>
        <taxon>Eukaryota</taxon>
        <taxon>Fungi</taxon>
        <taxon>Dikarya</taxon>
        <taxon>Ascomycota</taxon>
        <taxon>Pezizomycotina</taxon>
        <taxon>Sordariomycetes</taxon>
        <taxon>Hypocreomycetidae</taxon>
        <taxon>Microascales</taxon>
        <taxon>Microascaceae</taxon>
        <taxon>Parascedosporium</taxon>
    </lineage>
</organism>
<feature type="region of interest" description="Disordered" evidence="5">
    <location>
        <begin position="131"/>
        <end position="152"/>
    </location>
</feature>
<feature type="compositionally biased region" description="Basic residues" evidence="5">
    <location>
        <begin position="217"/>
        <end position="230"/>
    </location>
</feature>
<feature type="region of interest" description="Disordered" evidence="5">
    <location>
        <begin position="349"/>
        <end position="378"/>
    </location>
</feature>
<reference evidence="6" key="1">
    <citation type="submission" date="2022-11" db="EMBL/GenBank/DDBJ databases">
        <authorList>
            <person name="Scott C."/>
            <person name="Bruce N."/>
        </authorList>
    </citation>
    <scope>NUCLEOTIDE SEQUENCE</scope>
</reference>
<feature type="compositionally biased region" description="Polar residues" evidence="5">
    <location>
        <begin position="97"/>
        <end position="111"/>
    </location>
</feature>
<dbReference type="AlphaFoldDB" id="A0A9P1HAM7"/>
<feature type="region of interest" description="Disordered" evidence="5">
    <location>
        <begin position="1"/>
        <end position="112"/>
    </location>
</feature>
<comment type="caution">
    <text evidence="6">The sequence shown here is derived from an EMBL/GenBank/DDBJ whole genome shotgun (WGS) entry which is preliminary data.</text>
</comment>
<feature type="compositionally biased region" description="Basic residues" evidence="5">
    <location>
        <begin position="85"/>
        <end position="96"/>
    </location>
</feature>
<name>A0A9P1HAM7_9PEZI</name>
<dbReference type="OrthoDB" id="7344096at2759"/>
<keyword evidence="4" id="KW-0539">Nucleus</keyword>
<evidence type="ECO:0000256" key="5">
    <source>
        <dbReference type="SAM" id="MobiDB-lite"/>
    </source>
</evidence>
<evidence type="ECO:0000256" key="1">
    <source>
        <dbReference type="ARBA" id="ARBA00004123"/>
    </source>
</evidence>
<accession>A0A9P1HAM7</accession>
<dbReference type="PANTHER" id="PTHR31250:SF27">
    <property type="entry name" value="IQ DOMAIN-CONTAINING PROTEIN IQM5"/>
    <property type="match status" value="1"/>
</dbReference>
<feature type="compositionally biased region" description="Basic and acidic residues" evidence="5">
    <location>
        <begin position="586"/>
        <end position="600"/>
    </location>
</feature>
<gene>
    <name evidence="6" type="ORF">PPNO1_LOCUS8276</name>
</gene>
<feature type="region of interest" description="Disordered" evidence="5">
    <location>
        <begin position="529"/>
        <end position="611"/>
    </location>
</feature>
<dbReference type="GO" id="GO:0005634">
    <property type="term" value="C:nucleus"/>
    <property type="evidence" value="ECO:0007669"/>
    <property type="project" value="UniProtKB-SubCell"/>
</dbReference>
<evidence type="ECO:0000256" key="4">
    <source>
        <dbReference type="ARBA" id="ARBA00023242"/>
    </source>
</evidence>